<dbReference type="InterPro" id="IPR003018">
    <property type="entry name" value="GAF"/>
</dbReference>
<dbReference type="PRINTS" id="PR00344">
    <property type="entry name" value="BCTRLSENSOR"/>
</dbReference>
<comment type="catalytic activity">
    <reaction evidence="1">
        <text>ATP + protein L-histidine = ADP + protein N-phospho-L-histidine.</text>
        <dbReference type="EC" id="2.7.13.3"/>
    </reaction>
</comment>
<evidence type="ECO:0000313" key="16">
    <source>
        <dbReference type="Proteomes" id="UP001219956"/>
    </source>
</evidence>
<evidence type="ECO:0000256" key="9">
    <source>
        <dbReference type="SAM" id="MobiDB-lite"/>
    </source>
</evidence>
<dbReference type="Gene3D" id="1.10.287.130">
    <property type="match status" value="1"/>
</dbReference>
<dbReference type="InterPro" id="IPR011006">
    <property type="entry name" value="CheY-like_superfamily"/>
</dbReference>
<feature type="region of interest" description="Disordered" evidence="9">
    <location>
        <begin position="1283"/>
        <end position="1302"/>
    </location>
</feature>
<evidence type="ECO:0000256" key="6">
    <source>
        <dbReference type="ARBA" id="ARBA00023012"/>
    </source>
</evidence>
<dbReference type="SMART" id="SM00448">
    <property type="entry name" value="REC"/>
    <property type="match status" value="2"/>
</dbReference>
<evidence type="ECO:0000256" key="3">
    <source>
        <dbReference type="ARBA" id="ARBA00022553"/>
    </source>
</evidence>
<dbReference type="PROSITE" id="PS50113">
    <property type="entry name" value="PAC"/>
    <property type="match status" value="1"/>
</dbReference>
<keyword evidence="5" id="KW-0418">Kinase</keyword>
<evidence type="ECO:0000256" key="2">
    <source>
        <dbReference type="ARBA" id="ARBA00012438"/>
    </source>
</evidence>
<dbReference type="PANTHER" id="PTHR43642">
    <property type="entry name" value="HYBRID SIGNAL TRANSDUCTION HISTIDINE KINASE G"/>
    <property type="match status" value="1"/>
</dbReference>
<evidence type="ECO:0000256" key="7">
    <source>
        <dbReference type="PROSITE-ProRule" id="PRU00110"/>
    </source>
</evidence>
<dbReference type="Gene3D" id="1.10.510.10">
    <property type="entry name" value="Transferase(Phosphotransferase) domain 1"/>
    <property type="match status" value="1"/>
</dbReference>
<evidence type="ECO:0000256" key="4">
    <source>
        <dbReference type="ARBA" id="ARBA00022679"/>
    </source>
</evidence>
<organism evidence="15 16">
    <name type="scientific">Vogesella aquatica</name>
    <dbReference type="NCBI Taxonomy" id="2984206"/>
    <lineage>
        <taxon>Bacteria</taxon>
        <taxon>Pseudomonadati</taxon>
        <taxon>Pseudomonadota</taxon>
        <taxon>Betaproteobacteria</taxon>
        <taxon>Neisseriales</taxon>
        <taxon>Chromobacteriaceae</taxon>
        <taxon>Vogesella</taxon>
    </lineage>
</organism>
<protein>
    <recommendedName>
        <fullName evidence="2">histidine kinase</fullName>
        <ecNumber evidence="2">2.7.13.3</ecNumber>
    </recommendedName>
</protein>
<dbReference type="SUPFAM" id="SSF55874">
    <property type="entry name" value="ATPase domain of HSP90 chaperone/DNA topoisomerase II/histidine kinase"/>
    <property type="match status" value="1"/>
</dbReference>
<dbReference type="SMART" id="SM00388">
    <property type="entry name" value="HisKA"/>
    <property type="match status" value="1"/>
</dbReference>
<dbReference type="InterPro" id="IPR001789">
    <property type="entry name" value="Sig_transdc_resp-reg_receiver"/>
</dbReference>
<keyword evidence="4" id="KW-0808">Transferase</keyword>
<dbReference type="InterPro" id="IPR053159">
    <property type="entry name" value="Hybrid_Histidine_Kinase"/>
</dbReference>
<dbReference type="InterPro" id="IPR041664">
    <property type="entry name" value="AAA_16"/>
</dbReference>
<keyword evidence="16" id="KW-1185">Reference proteome</keyword>
<dbReference type="Pfam" id="PF00069">
    <property type="entry name" value="Pkinase"/>
    <property type="match status" value="1"/>
</dbReference>
<dbReference type="InterPro" id="IPR003594">
    <property type="entry name" value="HATPase_dom"/>
</dbReference>
<dbReference type="InterPro" id="IPR000014">
    <property type="entry name" value="PAS"/>
</dbReference>
<comment type="caution">
    <text evidence="15">The sequence shown here is derived from an EMBL/GenBank/DDBJ whole genome shotgun (WGS) entry which is preliminary data.</text>
</comment>
<dbReference type="InterPro" id="IPR036097">
    <property type="entry name" value="HisK_dim/P_sf"/>
</dbReference>
<feature type="modified residue" description="Phosphohistidine" evidence="7">
    <location>
        <position position="2179"/>
    </location>
</feature>
<dbReference type="Proteomes" id="UP001219956">
    <property type="component" value="Unassembled WGS sequence"/>
</dbReference>
<dbReference type="Pfam" id="PF13191">
    <property type="entry name" value="AAA_16"/>
    <property type="match status" value="1"/>
</dbReference>
<dbReference type="SUPFAM" id="SSF55785">
    <property type="entry name" value="PYP-like sensor domain (PAS domain)"/>
    <property type="match status" value="1"/>
</dbReference>
<dbReference type="Pfam" id="PF01590">
    <property type="entry name" value="GAF"/>
    <property type="match status" value="1"/>
</dbReference>
<dbReference type="RefSeq" id="WP_272750477.1">
    <property type="nucleotide sequence ID" value="NZ_JAQQLF010000002.1"/>
</dbReference>
<dbReference type="SMART" id="SM00387">
    <property type="entry name" value="HATPase_c"/>
    <property type="match status" value="1"/>
</dbReference>
<dbReference type="InterPro" id="IPR036641">
    <property type="entry name" value="HPT_dom_sf"/>
</dbReference>
<feature type="domain" description="Histidine kinase" evidence="11">
    <location>
        <begin position="1625"/>
        <end position="1846"/>
    </location>
</feature>
<dbReference type="SUPFAM" id="SSF52172">
    <property type="entry name" value="CheY-like"/>
    <property type="match status" value="2"/>
</dbReference>
<dbReference type="Gene3D" id="3.40.50.2300">
    <property type="match status" value="2"/>
</dbReference>
<dbReference type="PROSITE" id="PS50894">
    <property type="entry name" value="HPT"/>
    <property type="match status" value="1"/>
</dbReference>
<accession>A0ABT5IV10</accession>
<feature type="modified residue" description="4-aspartylphosphate" evidence="8">
    <location>
        <position position="2056"/>
    </location>
</feature>
<dbReference type="NCBIfam" id="TIGR00229">
    <property type="entry name" value="sensory_box"/>
    <property type="match status" value="1"/>
</dbReference>
<dbReference type="CDD" id="cd00130">
    <property type="entry name" value="PAS"/>
    <property type="match status" value="1"/>
</dbReference>
<dbReference type="InterPro" id="IPR008207">
    <property type="entry name" value="Sig_transdc_His_kin_Hpt_dom"/>
</dbReference>
<evidence type="ECO:0000256" key="8">
    <source>
        <dbReference type="PROSITE-ProRule" id="PRU00169"/>
    </source>
</evidence>
<dbReference type="Gene3D" id="3.30.450.20">
    <property type="entry name" value="PAS domain"/>
    <property type="match status" value="1"/>
</dbReference>
<evidence type="ECO:0000259" key="12">
    <source>
        <dbReference type="PROSITE" id="PS50110"/>
    </source>
</evidence>
<dbReference type="InterPro" id="IPR027417">
    <property type="entry name" value="P-loop_NTPase"/>
</dbReference>
<proteinExistence type="predicted"/>
<dbReference type="SUPFAM" id="SSF56112">
    <property type="entry name" value="Protein kinase-like (PK-like)"/>
    <property type="match status" value="1"/>
</dbReference>
<dbReference type="InterPro" id="IPR003661">
    <property type="entry name" value="HisK_dim/P_dom"/>
</dbReference>
<dbReference type="Gene3D" id="3.30.450.40">
    <property type="match status" value="1"/>
</dbReference>
<keyword evidence="3 8" id="KW-0597">Phosphoprotein</keyword>
<evidence type="ECO:0000259" key="10">
    <source>
        <dbReference type="PROSITE" id="PS50011"/>
    </source>
</evidence>
<feature type="domain" description="PAC" evidence="13">
    <location>
        <begin position="1556"/>
        <end position="1607"/>
    </location>
</feature>
<dbReference type="Gene3D" id="1.20.120.160">
    <property type="entry name" value="HPT domain"/>
    <property type="match status" value="1"/>
</dbReference>
<dbReference type="InterPro" id="IPR029016">
    <property type="entry name" value="GAF-like_dom_sf"/>
</dbReference>
<name>A0ABT5IV10_9NEIS</name>
<feature type="compositionally biased region" description="Low complexity" evidence="9">
    <location>
        <begin position="1284"/>
        <end position="1297"/>
    </location>
</feature>
<dbReference type="Gene3D" id="3.30.565.10">
    <property type="entry name" value="Histidine kinase-like ATPase, C-terminal domain"/>
    <property type="match status" value="1"/>
</dbReference>
<dbReference type="CDD" id="cd14014">
    <property type="entry name" value="STKc_PknB_like"/>
    <property type="match status" value="1"/>
</dbReference>
<feature type="modified residue" description="4-aspartylphosphate" evidence="8">
    <location>
        <position position="1914"/>
    </location>
</feature>
<dbReference type="EC" id="2.7.13.3" evidence="2"/>
<evidence type="ECO:0000259" key="11">
    <source>
        <dbReference type="PROSITE" id="PS50109"/>
    </source>
</evidence>
<feature type="domain" description="Response regulatory" evidence="12">
    <location>
        <begin position="1860"/>
        <end position="1979"/>
    </location>
</feature>
<dbReference type="Pfam" id="PF00512">
    <property type="entry name" value="HisKA"/>
    <property type="match status" value="1"/>
</dbReference>
<dbReference type="SMART" id="SM00065">
    <property type="entry name" value="GAF"/>
    <property type="match status" value="1"/>
</dbReference>
<dbReference type="InterPro" id="IPR005467">
    <property type="entry name" value="His_kinase_dom"/>
</dbReference>
<dbReference type="SUPFAM" id="SSF55781">
    <property type="entry name" value="GAF domain-like"/>
    <property type="match status" value="1"/>
</dbReference>
<dbReference type="PROSITE" id="PS50110">
    <property type="entry name" value="RESPONSE_REGULATORY"/>
    <property type="match status" value="2"/>
</dbReference>
<evidence type="ECO:0000313" key="15">
    <source>
        <dbReference type="EMBL" id="MDC7716028.1"/>
    </source>
</evidence>
<dbReference type="Pfam" id="PF02518">
    <property type="entry name" value="HATPase_c"/>
    <property type="match status" value="1"/>
</dbReference>
<dbReference type="InterPro" id="IPR035965">
    <property type="entry name" value="PAS-like_dom_sf"/>
</dbReference>
<dbReference type="InterPro" id="IPR000700">
    <property type="entry name" value="PAS-assoc_C"/>
</dbReference>
<dbReference type="InterPro" id="IPR000719">
    <property type="entry name" value="Prot_kinase_dom"/>
</dbReference>
<dbReference type="SUPFAM" id="SSF47384">
    <property type="entry name" value="Homodimeric domain of signal transducing histidine kinase"/>
    <property type="match status" value="1"/>
</dbReference>
<dbReference type="Pfam" id="PF01627">
    <property type="entry name" value="Hpt"/>
    <property type="match status" value="1"/>
</dbReference>
<gene>
    <name evidence="15" type="ORF">PQU95_02165</name>
</gene>
<evidence type="ECO:0000256" key="5">
    <source>
        <dbReference type="ARBA" id="ARBA00022777"/>
    </source>
</evidence>
<dbReference type="EMBL" id="JAQQLF010000002">
    <property type="protein sequence ID" value="MDC7716028.1"/>
    <property type="molecule type" value="Genomic_DNA"/>
</dbReference>
<feature type="domain" description="Response regulatory" evidence="12">
    <location>
        <begin position="2007"/>
        <end position="2123"/>
    </location>
</feature>
<dbReference type="InterPro" id="IPR011009">
    <property type="entry name" value="Kinase-like_dom_sf"/>
</dbReference>
<feature type="domain" description="HPt" evidence="14">
    <location>
        <begin position="2140"/>
        <end position="2233"/>
    </location>
</feature>
<dbReference type="CDD" id="cd00156">
    <property type="entry name" value="REC"/>
    <property type="match status" value="1"/>
</dbReference>
<dbReference type="Pfam" id="PF00072">
    <property type="entry name" value="Response_reg"/>
    <property type="match status" value="2"/>
</dbReference>
<sequence length="2321" mass="256007">MITLPAYHPGSLLHDSGTSLIYRSRHRQSGQPVIMKVLRQPQPQAADVARFQAEYACLQRFAHAGIVQPLALLQHQQHWVMVLEDCGGVALSQLLAQAGQALPPGLVLEMSLQLCDALDCVHQAQLVHRDINPANMVWNADTHQLQLIDFGLAQPPSYEPPTGQRYEGTLAYSSPEHTGRTSHTLGYRADYYSLGVTLYQLLSGQLPFDSQDAMELVHSHLARPPDFQLPAFASLPPQLVAVVQRLLEKHPDRRYQTIALLKNDLQLCRQLLADTQPLCGLASWGSQRGQLLLPNSLYGREPQLAQLLQAFTRCRGPHNELVLLGGFAGVGKSALAEALRQPANEQGSFFVAGKCEQYKRNTPYAAIIQAFQDLLRQLLTLPQSQLAQWSQLLRHALGEQADTLCALLPELALLLPAQHVSPPLPPQEAQHRLHRLLLTLATTFASPYHPLVIFLDDLQWADPATLGLIEQLLASPQARHILLLGAYRDNETGADHPLVHLQSALLQHGVAIQTLTVAPLGQAQISQWLADTLQCPVDSISALATLCQHKTRGNPFFLRQFLRSLYDRGLLFYHPAEARWCWQQQALDNTAFTDNVVALMVDKLRSLPANTQALLQLAATLGNRFTLSQLARIAALPLASARLQLKPALAHELIRPGGHDNTAGHDDYRFVHDRIQQAAYALYDEAGQLQQHLKVGRSLLAHSTQLQDDLYAILEQLNPAVALLHDPAEREQLAVLNYKAGKLAQGAAAYPAALHHMQLAQQLLPAHAASDDLRHILLGLCDAASHCGQFALADSLYPQLQAHSPCVTTQIEGYLVQMHQYLLQGRFDEALQLQRQGLAMLGISLPATLAEQQAQLQALESELGTAHGLPDSTVLHRLGQMTDHTAQAAMALLFGVSHAAYLSGQLTLDALAVLHMTRLSLTHGHSELSPYAYALYGFTLGQLHQQYQAAEQWGQLALDLSNKQHQLAIRGNTHFLYASKLGHWQHPLRSLSGYYQEALHWSQESGDLLNEGYILAVRGTDRIMQGLYLPELLELGEQDLQRLQSHTRQDMYDCTRVGSVQPLCCLMGLSYQPHSFDDETFSEHDFLQHYQHSPLHLAYYHHSKLFTGYLLRSPDTIALTAQLPHIAANVAGQFKVAEATFYCGLILARALREQPGHPQQDSWQTTLAGCLASYAGWASLCADNFAARHSLLLAEQARLDGQHIAAQQHYQQAIEQATQHGFAHIAAIARESYGDYWLACGQPAIAQLFLQQAWQGYQAWGASGKASQLQQLYQAHGLQLANQPAPASAPHTVSHSSHASHDHTSSLDLASILKATRALSGELSLERVLARLLDIVRENTGAQTARLLLHYQNHWLLESGDGQRGKPEPVLLDARQHPQLPLSLLRYVIRTGEALVEGNLAASPRFHADPYVEQHQPGSVLCLPILRKQQVIGVLYLENRLIHHAFSHDRLTFLRMLTLQALVSIDNARLYDNLERQVQERTARLNQIRLEQQAILDNALVGIAFVRDRVFQQCNQGFEQILGYPRGALDKQPTQLAYLSESDYQLTGHLTRSSYLETDMALRRQDGSPVWCAISAKLVNPAEPDAGMVVVIMDISARKAAEQAMAESRQRAEDATRTKSLFLANMSHEIRTPMNAILGMARLALQRDPDLQVGHYLHKILASGEGLLQILNDILDFSKIEAGKLTLESVPFSLDNILERVADVMVLRIQGKPIEPVYQIAANVPGRLIGDPLRLEQILCNLASNAAKFTERGQITLAVSVAEQDAHSVTLGFTMQDSGIGIEPALREQLFHSFTQADGSVTRRYGGTGLGLAICKQLASLMQGELQVDSQPGRGSSFTLRITLPWQTDAAPDSPLPNRHVLVVDDHPQARSALGNMLFNLGMQVSEAGDGMAALAKLHQASEQGQPIDLVLLDSQMPGWSGSDTLQRLRDARLACEPAVVMLIQPYGDNEDELPTGLQGMLAKPPRPASVLTLLQSLAGHALPAPPDEKQRMAIQLASLSGVAGCRVLLVDDNAINREVVLGMLEDSGLLIDIAENGVDAVDAVNIGHYDLVLMDIQMPMLDGFAATRQIRANPAHASLPIVALSAHAMVSDHQASLAAGMNDHLDKPIVPDALIATLLRWLPAQQPRRPLQPTQRQGSHNLAQRLQYHFVSSYRQLPAKLQLLREAGDWAAIEYHTHSLKAAAAYVDAPRLARLASDIDSALRDHQRLAAEALLPELQDELDKILYQLQAARSTQARSTAPPQTPLEQMRLLQHLQDKLKHADSRADEALAALFDAMPIDCHEHLINIGKLLDQIEYDQAYRQLQTLIKTLDLPIGSTT</sequence>
<dbReference type="InterPro" id="IPR036890">
    <property type="entry name" value="HATPase_C_sf"/>
</dbReference>
<dbReference type="PROSITE" id="PS50109">
    <property type="entry name" value="HIS_KIN"/>
    <property type="match status" value="1"/>
</dbReference>
<dbReference type="SUPFAM" id="SSF47226">
    <property type="entry name" value="Histidine-containing phosphotransfer domain, HPT domain"/>
    <property type="match status" value="1"/>
</dbReference>
<keyword evidence="6" id="KW-0902">Two-component regulatory system</keyword>
<evidence type="ECO:0000259" key="13">
    <source>
        <dbReference type="PROSITE" id="PS50113"/>
    </source>
</evidence>
<dbReference type="SUPFAM" id="SSF52540">
    <property type="entry name" value="P-loop containing nucleoside triphosphate hydrolases"/>
    <property type="match status" value="1"/>
</dbReference>
<dbReference type="PROSITE" id="PS50011">
    <property type="entry name" value="PROTEIN_KINASE_DOM"/>
    <property type="match status" value="1"/>
</dbReference>
<dbReference type="CDD" id="cd17546">
    <property type="entry name" value="REC_hyHK_CKI1_RcsC-like"/>
    <property type="match status" value="1"/>
</dbReference>
<dbReference type="CDD" id="cd00082">
    <property type="entry name" value="HisKA"/>
    <property type="match status" value="1"/>
</dbReference>
<dbReference type="PANTHER" id="PTHR43642:SF1">
    <property type="entry name" value="HYBRID SIGNAL TRANSDUCTION HISTIDINE KINASE G"/>
    <property type="match status" value="1"/>
</dbReference>
<evidence type="ECO:0000259" key="14">
    <source>
        <dbReference type="PROSITE" id="PS50894"/>
    </source>
</evidence>
<feature type="domain" description="Protein kinase" evidence="10">
    <location>
        <begin position="7"/>
        <end position="272"/>
    </location>
</feature>
<reference evidence="15 16" key="1">
    <citation type="submission" date="2023-01" db="EMBL/GenBank/DDBJ databases">
        <title>Novel species of the genus Vogesella isolated from rivers.</title>
        <authorList>
            <person name="Lu H."/>
        </authorList>
    </citation>
    <scope>NUCLEOTIDE SEQUENCE [LARGE SCALE GENOMIC DNA]</scope>
    <source>
        <strain evidence="15 16">DC21W</strain>
    </source>
</reference>
<dbReference type="CDD" id="cd16922">
    <property type="entry name" value="HATPase_EvgS-ArcB-TorS-like"/>
    <property type="match status" value="1"/>
</dbReference>
<dbReference type="Gene3D" id="3.40.50.300">
    <property type="entry name" value="P-loop containing nucleotide triphosphate hydrolases"/>
    <property type="match status" value="1"/>
</dbReference>
<dbReference type="InterPro" id="IPR004358">
    <property type="entry name" value="Sig_transdc_His_kin-like_C"/>
</dbReference>
<evidence type="ECO:0000256" key="1">
    <source>
        <dbReference type="ARBA" id="ARBA00000085"/>
    </source>
</evidence>